<dbReference type="EMBL" id="CAJNNW010034268">
    <property type="protein sequence ID" value="CAE8722167.1"/>
    <property type="molecule type" value="Genomic_DNA"/>
</dbReference>
<accession>A0A813LC24</accession>
<evidence type="ECO:0000313" key="1">
    <source>
        <dbReference type="EMBL" id="CAE8722167.1"/>
    </source>
</evidence>
<sequence length="227" mass="24513">MLTVLLQHGADVNAVNKHGQSALAILCELQAIQARPFDFAWGLDSGESPSHCEVLGLFAAAPQPAMWPPIRDEANPSPLAFQWPRPGQAGLFNMPIPGSFTYPPQPSSQSPVSRQKTKDWEVQLQKAAGKLLCAGADVTCPNAGGCAAQLARRMSRTKLACLVEHYEAAQVYFVLSRASLRRGKPCTTRIGSEKLGEGLIRAICSYLAPVQSEDTFERIAASSTWHA</sequence>
<evidence type="ECO:0000313" key="2">
    <source>
        <dbReference type="Proteomes" id="UP000626109"/>
    </source>
</evidence>
<protein>
    <submittedName>
        <fullName evidence="1">Uncharacterized protein</fullName>
    </submittedName>
</protein>
<proteinExistence type="predicted"/>
<dbReference type="InterPro" id="IPR036770">
    <property type="entry name" value="Ankyrin_rpt-contain_sf"/>
</dbReference>
<dbReference type="AlphaFoldDB" id="A0A813LC24"/>
<comment type="caution">
    <text evidence="1">The sequence shown here is derived from an EMBL/GenBank/DDBJ whole genome shotgun (WGS) entry which is preliminary data.</text>
</comment>
<name>A0A813LC24_POLGL</name>
<gene>
    <name evidence="1" type="ORF">PGLA2088_LOCUS42366</name>
</gene>
<organism evidence="1 2">
    <name type="scientific">Polarella glacialis</name>
    <name type="common">Dinoflagellate</name>
    <dbReference type="NCBI Taxonomy" id="89957"/>
    <lineage>
        <taxon>Eukaryota</taxon>
        <taxon>Sar</taxon>
        <taxon>Alveolata</taxon>
        <taxon>Dinophyceae</taxon>
        <taxon>Suessiales</taxon>
        <taxon>Suessiaceae</taxon>
        <taxon>Polarella</taxon>
    </lineage>
</organism>
<dbReference type="Proteomes" id="UP000626109">
    <property type="component" value="Unassembled WGS sequence"/>
</dbReference>
<dbReference type="Gene3D" id="1.25.40.20">
    <property type="entry name" value="Ankyrin repeat-containing domain"/>
    <property type="match status" value="1"/>
</dbReference>
<reference evidence="1" key="1">
    <citation type="submission" date="2021-02" db="EMBL/GenBank/DDBJ databases">
        <authorList>
            <person name="Dougan E. K."/>
            <person name="Rhodes N."/>
            <person name="Thang M."/>
            <person name="Chan C."/>
        </authorList>
    </citation>
    <scope>NUCLEOTIDE SEQUENCE</scope>
</reference>